<dbReference type="VEuPathDB" id="PiroplasmaDB:TpMuguga_02g00557"/>
<dbReference type="InterPro" id="IPR048278">
    <property type="entry name" value="PFN"/>
</dbReference>
<comment type="subcellular location">
    <subcellularLocation>
        <location evidence="1">Cytoplasm</location>
        <location evidence="1">Cytoskeleton</location>
    </subcellularLocation>
</comment>
<dbReference type="AlphaFoldDB" id="Q4N4T3"/>
<comment type="similarity">
    <text evidence="1">Belongs to the profilin family.</text>
</comment>
<dbReference type="GO" id="GO:0030036">
    <property type="term" value="P:actin cytoskeleton organization"/>
    <property type="evidence" value="ECO:0007669"/>
    <property type="project" value="UniProtKB-UniRule"/>
</dbReference>
<dbReference type="OMA" id="DKWTLFY"/>
<dbReference type="Pfam" id="PF00235">
    <property type="entry name" value="Profilin"/>
    <property type="match status" value="1"/>
</dbReference>
<comment type="subunit">
    <text evidence="1">Binds actin.</text>
</comment>
<proteinExistence type="inferred from homology"/>
<evidence type="ECO:0000256" key="2">
    <source>
        <dbReference type="PIRSR" id="PIRSR022993-1"/>
    </source>
</evidence>
<dbReference type="Proteomes" id="UP000001949">
    <property type="component" value="Unassembled WGS sequence"/>
</dbReference>
<dbReference type="SUPFAM" id="SSF55770">
    <property type="entry name" value="Profilin (actin-binding protein)"/>
    <property type="match status" value="1"/>
</dbReference>
<keyword evidence="4" id="KW-1185">Reference proteome</keyword>
<dbReference type="GO" id="GO:0060327">
    <property type="term" value="P:cytoplasmic actin-based contraction involved in cell motility"/>
    <property type="evidence" value="ECO:0007669"/>
    <property type="project" value="UniProtKB-UniRule"/>
</dbReference>
<keyword evidence="1" id="KW-0206">Cytoskeleton</keyword>
<protein>
    <recommendedName>
        <fullName evidence="1">Profilin</fullName>
    </recommendedName>
</protein>
<comment type="caution">
    <text evidence="3">The sequence shown here is derived from an EMBL/GenBank/DDBJ whole genome shotgun (WGS) entry which is preliminary data.</text>
</comment>
<dbReference type="STRING" id="5875.Q4N4T3"/>
<organism evidence="3 4">
    <name type="scientific">Theileria parva</name>
    <name type="common">East coast fever infection agent</name>
    <dbReference type="NCBI Taxonomy" id="5875"/>
    <lineage>
        <taxon>Eukaryota</taxon>
        <taxon>Sar</taxon>
        <taxon>Alveolata</taxon>
        <taxon>Apicomplexa</taxon>
        <taxon>Aconoidasida</taxon>
        <taxon>Piroplasmida</taxon>
        <taxon>Theileriidae</taxon>
        <taxon>Theileria</taxon>
    </lineage>
</organism>
<dbReference type="InterPro" id="IPR016814">
    <property type="entry name" value="Profilin_apicomplexa"/>
</dbReference>
<dbReference type="KEGG" id="tpv:TP02_0557"/>
<dbReference type="GO" id="GO:0005543">
    <property type="term" value="F:phospholipid binding"/>
    <property type="evidence" value="ECO:0007669"/>
    <property type="project" value="UniProtKB-UniRule"/>
</dbReference>
<dbReference type="InterPro" id="IPR036140">
    <property type="entry name" value="PFN_sf"/>
</dbReference>
<dbReference type="GO" id="GO:0003785">
    <property type="term" value="F:actin monomer binding"/>
    <property type="evidence" value="ECO:0007669"/>
    <property type="project" value="UniProtKB-UniRule"/>
</dbReference>
<feature type="site" description="Interaction with Pro-rich sequence" evidence="2">
    <location>
        <position position="32"/>
    </location>
</feature>
<evidence type="ECO:0000313" key="4">
    <source>
        <dbReference type="Proteomes" id="UP000001949"/>
    </source>
</evidence>
<dbReference type="GeneID" id="3502190"/>
<gene>
    <name evidence="3" type="ordered locus">TP02_0557</name>
</gene>
<dbReference type="GO" id="GO:0015629">
    <property type="term" value="C:actin cytoskeleton"/>
    <property type="evidence" value="ECO:0007669"/>
    <property type="project" value="UniProtKB-UniRule"/>
</dbReference>
<comment type="function">
    <text evidence="1">Binds to proline rich sequences in various regulatory formin-like proteins and also to membrane phospholipids. Binds to actin and affects the structure of the cytoskeleton.</text>
</comment>
<keyword evidence="1" id="KW-0009">Actin-binding</keyword>
<evidence type="ECO:0000313" key="3">
    <source>
        <dbReference type="EMBL" id="EAN32840.1"/>
    </source>
</evidence>
<dbReference type="FunCoup" id="Q4N4T3">
    <property type="interactions" value="4"/>
</dbReference>
<keyword evidence="1" id="KW-0963">Cytoplasm</keyword>
<keyword evidence="1" id="KW-0446">Lipid-binding</keyword>
<reference evidence="3 4" key="1">
    <citation type="journal article" date="2005" name="Science">
        <title>Genome sequence of Theileria parva, a bovine pathogen that transforms lymphocytes.</title>
        <authorList>
            <person name="Gardner M.J."/>
            <person name="Bishop R."/>
            <person name="Shah T."/>
            <person name="de Villiers E.P."/>
            <person name="Carlton J.M."/>
            <person name="Hall N."/>
            <person name="Ren Q."/>
            <person name="Paulsen I.T."/>
            <person name="Pain A."/>
            <person name="Berriman M."/>
            <person name="Wilson R.J.M."/>
            <person name="Sato S."/>
            <person name="Ralph S.A."/>
            <person name="Mann D.J."/>
            <person name="Xiong Z."/>
            <person name="Shallom S.J."/>
            <person name="Weidman J."/>
            <person name="Jiang L."/>
            <person name="Lynn J."/>
            <person name="Weaver B."/>
            <person name="Shoaibi A."/>
            <person name="Domingo A.R."/>
            <person name="Wasawo D."/>
            <person name="Crabtree J."/>
            <person name="Wortman J.R."/>
            <person name="Haas B."/>
            <person name="Angiuoli S.V."/>
            <person name="Creasy T.H."/>
            <person name="Lu C."/>
            <person name="Suh B."/>
            <person name="Silva J.C."/>
            <person name="Utterback T.R."/>
            <person name="Feldblyum T.V."/>
            <person name="Pertea M."/>
            <person name="Allen J."/>
            <person name="Nierman W.C."/>
            <person name="Taracha E.L.N."/>
            <person name="Salzberg S.L."/>
            <person name="White O.R."/>
            <person name="Fitzhugh H.A."/>
            <person name="Morzaria S."/>
            <person name="Venter J.C."/>
            <person name="Fraser C.M."/>
            <person name="Nene V."/>
        </authorList>
    </citation>
    <scope>NUCLEOTIDE SEQUENCE [LARGE SCALE GENOMIC DNA]</scope>
    <source>
        <strain evidence="3 4">Muguga</strain>
    </source>
</reference>
<dbReference type="InParanoid" id="Q4N4T3"/>
<dbReference type="PIRSF" id="PIRSF022993">
    <property type="entry name" value="Profilin_apicomplexa"/>
    <property type="match status" value="1"/>
</dbReference>
<dbReference type="Gene3D" id="3.30.450.30">
    <property type="entry name" value="Dynein light chain 2a, cytoplasmic"/>
    <property type="match status" value="1"/>
</dbReference>
<sequence length="164" mass="18205">MAEWVPVLKETALSNNSCYGAGIANGEDGELFVASDLDHEGLHWDSVYKDPYVYETFDDAGNPLKINVDEKFTIREVFEKKMSSEGIFLGGEKYTFASYDPDMESGSFKFECVCGAKNKGGCHLIKTPGNYIVVVVYDETRGQDKTVSRMAAFNLAEYLATNGY</sequence>
<evidence type="ECO:0000256" key="1">
    <source>
        <dbReference type="PIRNR" id="PIRNR022993"/>
    </source>
</evidence>
<accession>Q4N4T3</accession>
<dbReference type="eggNOG" id="ENOG502S8X4">
    <property type="taxonomic scope" value="Eukaryota"/>
</dbReference>
<dbReference type="EMBL" id="AAGK01000002">
    <property type="protein sequence ID" value="EAN32840.1"/>
    <property type="molecule type" value="Genomic_DNA"/>
</dbReference>
<name>Q4N4T3_THEPA</name>